<name>A0A1H6JY07_9GAMM</name>
<organism evidence="12 13">
    <name type="scientific">Rheinheimera pacifica</name>
    <dbReference type="NCBI Taxonomy" id="173990"/>
    <lineage>
        <taxon>Bacteria</taxon>
        <taxon>Pseudomonadati</taxon>
        <taxon>Pseudomonadota</taxon>
        <taxon>Gammaproteobacteria</taxon>
        <taxon>Chromatiales</taxon>
        <taxon>Chromatiaceae</taxon>
        <taxon>Rheinheimera</taxon>
    </lineage>
</organism>
<dbReference type="EMBL" id="FNXF01000002">
    <property type="protein sequence ID" value="SEH65888.1"/>
    <property type="molecule type" value="Genomic_DNA"/>
</dbReference>
<dbReference type="GO" id="GO:0007165">
    <property type="term" value="P:signal transduction"/>
    <property type="evidence" value="ECO:0007669"/>
    <property type="project" value="UniProtKB-KW"/>
</dbReference>
<dbReference type="SMART" id="SM00283">
    <property type="entry name" value="MA"/>
    <property type="match status" value="1"/>
</dbReference>
<gene>
    <name evidence="12" type="ORF">SAMN05660691_00697</name>
</gene>
<keyword evidence="5" id="KW-0812">Transmembrane</keyword>
<evidence type="ECO:0000256" key="2">
    <source>
        <dbReference type="ARBA" id="ARBA00022475"/>
    </source>
</evidence>
<dbReference type="GO" id="GO:0006935">
    <property type="term" value="P:chemotaxis"/>
    <property type="evidence" value="ECO:0007669"/>
    <property type="project" value="UniProtKB-KW"/>
</dbReference>
<dbReference type="PRINTS" id="PR00260">
    <property type="entry name" value="CHEMTRNSDUCR"/>
</dbReference>
<dbReference type="GO" id="GO:0004888">
    <property type="term" value="F:transmembrane signaling receptor activity"/>
    <property type="evidence" value="ECO:0007669"/>
    <property type="project" value="InterPro"/>
</dbReference>
<dbReference type="InterPro" id="IPR004090">
    <property type="entry name" value="Chemotax_Me-accpt_rcpt"/>
</dbReference>
<dbReference type="Gene3D" id="1.10.287.950">
    <property type="entry name" value="Methyl-accepting chemotaxis protein"/>
    <property type="match status" value="1"/>
</dbReference>
<dbReference type="InterPro" id="IPR004089">
    <property type="entry name" value="MCPsignal_dom"/>
</dbReference>
<evidence type="ECO:0000256" key="7">
    <source>
        <dbReference type="ARBA" id="ARBA00023136"/>
    </source>
</evidence>
<evidence type="ECO:0000259" key="11">
    <source>
        <dbReference type="PROSITE" id="PS50111"/>
    </source>
</evidence>
<keyword evidence="7" id="KW-0472">Membrane</keyword>
<evidence type="ECO:0000313" key="12">
    <source>
        <dbReference type="EMBL" id="SEH65888.1"/>
    </source>
</evidence>
<dbReference type="Pfam" id="PF00015">
    <property type="entry name" value="MCPsignal"/>
    <property type="match status" value="1"/>
</dbReference>
<dbReference type="SUPFAM" id="SSF58104">
    <property type="entry name" value="Methyl-accepting chemotaxis protein (MCP) signaling domain"/>
    <property type="match status" value="1"/>
</dbReference>
<dbReference type="Proteomes" id="UP000199371">
    <property type="component" value="Unassembled WGS sequence"/>
</dbReference>
<evidence type="ECO:0000256" key="10">
    <source>
        <dbReference type="PROSITE-ProRule" id="PRU00284"/>
    </source>
</evidence>
<evidence type="ECO:0000256" key="5">
    <source>
        <dbReference type="ARBA" id="ARBA00022692"/>
    </source>
</evidence>
<protein>
    <submittedName>
        <fullName evidence="12">Methyl-accepting chemotaxis protein</fullName>
    </submittedName>
</protein>
<dbReference type="AlphaFoldDB" id="A0A1H6JY07"/>
<evidence type="ECO:0000256" key="6">
    <source>
        <dbReference type="ARBA" id="ARBA00022989"/>
    </source>
</evidence>
<evidence type="ECO:0000256" key="8">
    <source>
        <dbReference type="ARBA" id="ARBA00023224"/>
    </source>
</evidence>
<dbReference type="PANTHER" id="PTHR32089">
    <property type="entry name" value="METHYL-ACCEPTING CHEMOTAXIS PROTEIN MCPB"/>
    <property type="match status" value="1"/>
</dbReference>
<keyword evidence="13" id="KW-1185">Reference proteome</keyword>
<sequence>MLNDNLGSAMSQPDAMPFYWPLLALLLLALVLLLSLAGVSLLSLLCAGLLLAATAGGLVWTRRTVQRQWAATQHSGNTPADSNTQHAAFSRDLMQLFLQAMPIWTKQIESSRSQTEEAIVALSSRFSGLYTKLEQTVAGAEAAQASGGKSGALSVMTQSQSELTQVINSLKLTQRSRDDMLTQITKLTDYTGELRTMATEVAAIAQQTNLLALNAAIEAARAGEAGRGFAVVADAVRTLSSQSSETGQKMSSTVDIINAAITKVVQVAGNAAQTDAQSVSQSEASIQQVLDRFATVTEQMSASTAQLQQQNNDIRHEISAVLVALQFQDRVSQIVSHVRDNITALHQYLQQCEQDPEQRPTLDAKTWLKQMEQTYATDEQRLNHHGRSAAPAQQQDITFF</sequence>
<dbReference type="PROSITE" id="PS50111">
    <property type="entry name" value="CHEMOTAXIS_TRANSDUC_2"/>
    <property type="match status" value="1"/>
</dbReference>
<evidence type="ECO:0000256" key="4">
    <source>
        <dbReference type="ARBA" id="ARBA00022500"/>
    </source>
</evidence>
<dbReference type="RefSeq" id="WP_143039915.1">
    <property type="nucleotide sequence ID" value="NZ_FNXF01000002.1"/>
</dbReference>
<evidence type="ECO:0000256" key="9">
    <source>
        <dbReference type="ARBA" id="ARBA00029447"/>
    </source>
</evidence>
<comment type="subcellular location">
    <subcellularLocation>
        <location evidence="1">Cell membrane</location>
        <topology evidence="1">Multi-pass membrane protein</topology>
    </subcellularLocation>
</comment>
<reference evidence="13" key="1">
    <citation type="submission" date="2016-10" db="EMBL/GenBank/DDBJ databases">
        <authorList>
            <person name="Varghese N."/>
            <person name="Submissions S."/>
        </authorList>
    </citation>
    <scope>NUCLEOTIDE SEQUENCE [LARGE SCALE GENOMIC DNA]</scope>
    <source>
        <strain evidence="13">DSM 17616</strain>
    </source>
</reference>
<dbReference type="GO" id="GO:0005886">
    <property type="term" value="C:plasma membrane"/>
    <property type="evidence" value="ECO:0007669"/>
    <property type="project" value="UniProtKB-SubCell"/>
</dbReference>
<accession>A0A1H6JY07</accession>
<evidence type="ECO:0000256" key="1">
    <source>
        <dbReference type="ARBA" id="ARBA00004651"/>
    </source>
</evidence>
<comment type="similarity">
    <text evidence="9">Belongs to the methyl-accepting chemotaxis (MCP) protein family.</text>
</comment>
<keyword evidence="3" id="KW-0488">Methylation</keyword>
<evidence type="ECO:0000313" key="13">
    <source>
        <dbReference type="Proteomes" id="UP000199371"/>
    </source>
</evidence>
<dbReference type="PANTHER" id="PTHR32089:SF39">
    <property type="entry name" value="METHYL-ACCEPTING CHEMOTAXIS PROTEIN HLYB"/>
    <property type="match status" value="1"/>
</dbReference>
<dbReference type="STRING" id="173990.SAMN05660691_00697"/>
<keyword evidence="6" id="KW-1133">Transmembrane helix</keyword>
<proteinExistence type="inferred from homology"/>
<keyword evidence="8 10" id="KW-0807">Transducer</keyword>
<keyword evidence="2" id="KW-1003">Cell membrane</keyword>
<keyword evidence="4" id="KW-0145">Chemotaxis</keyword>
<dbReference type="OrthoDB" id="3288815at2"/>
<feature type="domain" description="Methyl-accepting transducer" evidence="11">
    <location>
        <begin position="104"/>
        <end position="326"/>
    </location>
</feature>
<evidence type="ECO:0000256" key="3">
    <source>
        <dbReference type="ARBA" id="ARBA00022481"/>
    </source>
</evidence>